<dbReference type="Gene3D" id="3.90.550.10">
    <property type="entry name" value="Spore Coat Polysaccharide Biosynthesis Protein SpsA, Chain A"/>
    <property type="match status" value="1"/>
</dbReference>
<reference evidence="5" key="1">
    <citation type="journal article" date="2014" name="Front. Microbiol.">
        <title>High frequency of phylogenetically diverse reductive dehalogenase-homologous genes in deep subseafloor sedimentary metagenomes.</title>
        <authorList>
            <person name="Kawai M."/>
            <person name="Futagami T."/>
            <person name="Toyoda A."/>
            <person name="Takaki Y."/>
            <person name="Nishi S."/>
            <person name="Hori S."/>
            <person name="Arai W."/>
            <person name="Tsubouchi T."/>
            <person name="Morono Y."/>
            <person name="Uchiyama I."/>
            <person name="Ito T."/>
            <person name="Fujiyama A."/>
            <person name="Inagaki F."/>
            <person name="Takami H."/>
        </authorList>
    </citation>
    <scope>NUCLEOTIDE SEQUENCE</scope>
    <source>
        <strain evidence="5">Expedition CK06-06</strain>
    </source>
</reference>
<gene>
    <name evidence="5" type="ORF">S01H4_02076</name>
</gene>
<dbReference type="InterPro" id="IPR001173">
    <property type="entry name" value="Glyco_trans_2-like"/>
</dbReference>
<dbReference type="CDD" id="cd04186">
    <property type="entry name" value="GT_2_like_c"/>
    <property type="match status" value="1"/>
</dbReference>
<dbReference type="PANTHER" id="PTHR43179:SF12">
    <property type="entry name" value="GALACTOFURANOSYLTRANSFERASE GLFT2"/>
    <property type="match status" value="1"/>
</dbReference>
<evidence type="ECO:0000313" key="5">
    <source>
        <dbReference type="EMBL" id="GAG72215.1"/>
    </source>
</evidence>
<keyword evidence="2" id="KW-0328">Glycosyltransferase</keyword>
<dbReference type="AlphaFoldDB" id="X0ZR58"/>
<evidence type="ECO:0000256" key="2">
    <source>
        <dbReference type="ARBA" id="ARBA00022676"/>
    </source>
</evidence>
<evidence type="ECO:0000256" key="1">
    <source>
        <dbReference type="ARBA" id="ARBA00006739"/>
    </source>
</evidence>
<dbReference type="PANTHER" id="PTHR43179">
    <property type="entry name" value="RHAMNOSYLTRANSFERASE WBBL"/>
    <property type="match status" value="1"/>
</dbReference>
<evidence type="ECO:0000259" key="4">
    <source>
        <dbReference type="Pfam" id="PF00535"/>
    </source>
</evidence>
<dbReference type="EMBL" id="BART01000427">
    <property type="protein sequence ID" value="GAG72215.1"/>
    <property type="molecule type" value="Genomic_DNA"/>
</dbReference>
<name>X0ZR58_9ZZZZ</name>
<comment type="caution">
    <text evidence="5">The sequence shown here is derived from an EMBL/GenBank/DDBJ whole genome shotgun (WGS) entry which is preliminary data.</text>
</comment>
<dbReference type="Pfam" id="PF00535">
    <property type="entry name" value="Glycos_transf_2"/>
    <property type="match status" value="1"/>
</dbReference>
<protein>
    <recommendedName>
        <fullName evidence="4">Glycosyltransferase 2-like domain-containing protein</fullName>
    </recommendedName>
</protein>
<proteinExistence type="inferred from homology"/>
<feature type="domain" description="Glycosyltransferase 2-like" evidence="4">
    <location>
        <begin position="11"/>
        <end position="179"/>
    </location>
</feature>
<dbReference type="SUPFAM" id="SSF53448">
    <property type="entry name" value="Nucleotide-diphospho-sugar transferases"/>
    <property type="match status" value="1"/>
</dbReference>
<dbReference type="InterPro" id="IPR029044">
    <property type="entry name" value="Nucleotide-diphossugar_trans"/>
</dbReference>
<comment type="similarity">
    <text evidence="1">Belongs to the glycosyltransferase 2 family.</text>
</comment>
<keyword evidence="3" id="KW-0808">Transferase</keyword>
<accession>X0ZR58</accession>
<organism evidence="5">
    <name type="scientific">marine sediment metagenome</name>
    <dbReference type="NCBI Taxonomy" id="412755"/>
    <lineage>
        <taxon>unclassified sequences</taxon>
        <taxon>metagenomes</taxon>
        <taxon>ecological metagenomes</taxon>
    </lineage>
</organism>
<sequence length="509" mass="58892">MRDILTYPQISISIVNLNGKDYLGQCLDSIKNLNYPEDKLETIVIDNGSSDDSVNFIKSNYPLVKLISNDKNMGFAFANNQAAKAANGDYIAFLNNDTRVDKNWLIELLRPIYKNKEVVASGSKVLSIDGKNIDFVGGMINFEGKGFQIDYGIPVEKGNYSQYRYLPFVNGGAMLVDRKIFLGAGGFDEDFFAYYEDVDFGWRLWVLGYKVVFAPESIVYHHHHGTSKIFSEDKLRFLKERNSLYSIFKNYDDENLPKILSASLASVFNRVFVDLKFDYENYYDLKISNIQKAKDLSMKIDKEIDNLKISKEPLSSIMAVKDFLDNLPELQKKREEIQKKRRRDDKAVFTYFKGQFLAVSPDRQYQKNQIELLKSLGIYKVFEKKIKRKLLIVSNEIVSREMAGPAIRVWNFAKVLAEYIDVILAIPNEVTLPEQEFTILQYRRDSELRDIIKDVDIILSGGTTFIKYPSIKDSGKFLIIDIYDPYHQRYFQILLFSCKKLELDLCKKL</sequence>
<evidence type="ECO:0000256" key="3">
    <source>
        <dbReference type="ARBA" id="ARBA00022679"/>
    </source>
</evidence>
<dbReference type="GO" id="GO:0016757">
    <property type="term" value="F:glycosyltransferase activity"/>
    <property type="evidence" value="ECO:0007669"/>
    <property type="project" value="UniProtKB-KW"/>
</dbReference>